<dbReference type="Proteomes" id="UP001152518">
    <property type="component" value="Unassembled WGS sequence"/>
</dbReference>
<keyword evidence="9 14" id="KW-0547">Nucleotide-binding</keyword>
<evidence type="ECO:0000256" key="1">
    <source>
        <dbReference type="ARBA" id="ARBA00001206"/>
    </source>
</evidence>
<dbReference type="GO" id="GO:0005524">
    <property type="term" value="F:ATP binding"/>
    <property type="evidence" value="ECO:0007669"/>
    <property type="project" value="UniProtKB-UniRule"/>
</dbReference>
<dbReference type="CDD" id="cd02025">
    <property type="entry name" value="PanK"/>
    <property type="match status" value="1"/>
</dbReference>
<dbReference type="GO" id="GO:0004594">
    <property type="term" value="F:pantothenate kinase activity"/>
    <property type="evidence" value="ECO:0007669"/>
    <property type="project" value="UniProtKB-UniRule"/>
</dbReference>
<comment type="catalytic activity">
    <reaction evidence="1 14 15">
        <text>(R)-pantothenate + ATP = (R)-4'-phosphopantothenate + ADP + H(+)</text>
        <dbReference type="Rhea" id="RHEA:16373"/>
        <dbReference type="ChEBI" id="CHEBI:10986"/>
        <dbReference type="ChEBI" id="CHEBI:15378"/>
        <dbReference type="ChEBI" id="CHEBI:29032"/>
        <dbReference type="ChEBI" id="CHEBI:30616"/>
        <dbReference type="ChEBI" id="CHEBI:456216"/>
        <dbReference type="EC" id="2.7.1.33"/>
    </reaction>
</comment>
<dbReference type="EMBL" id="JASGOQ010000001">
    <property type="protein sequence ID" value="MDV5392082.1"/>
    <property type="molecule type" value="Genomic_DNA"/>
</dbReference>
<organism evidence="19 21">
    <name type="scientific">Shewanella xiamenensis</name>
    <dbReference type="NCBI Taxonomy" id="332186"/>
    <lineage>
        <taxon>Bacteria</taxon>
        <taxon>Pseudomonadati</taxon>
        <taxon>Pseudomonadota</taxon>
        <taxon>Gammaproteobacteria</taxon>
        <taxon>Alteromonadales</taxon>
        <taxon>Shewanellaceae</taxon>
        <taxon>Shewanella</taxon>
    </lineage>
</organism>
<evidence type="ECO:0000256" key="10">
    <source>
        <dbReference type="ARBA" id="ARBA00022777"/>
    </source>
</evidence>
<evidence type="ECO:0000313" key="21">
    <source>
        <dbReference type="Proteomes" id="UP001187859"/>
    </source>
</evidence>
<dbReference type="GO" id="GO:0005737">
    <property type="term" value="C:cytoplasm"/>
    <property type="evidence" value="ECO:0007669"/>
    <property type="project" value="UniProtKB-SubCell"/>
</dbReference>
<evidence type="ECO:0000256" key="8">
    <source>
        <dbReference type="ARBA" id="ARBA00022679"/>
    </source>
</evidence>
<comment type="similarity">
    <text evidence="4 14 15">Belongs to the prokaryotic pantothenate kinase family.</text>
</comment>
<evidence type="ECO:0000256" key="2">
    <source>
        <dbReference type="ARBA" id="ARBA00004496"/>
    </source>
</evidence>
<dbReference type="RefSeq" id="WP_037417855.1">
    <property type="nucleotide sequence ID" value="NZ_AP025014.1"/>
</dbReference>
<feature type="binding site" evidence="14">
    <location>
        <begin position="95"/>
        <end position="102"/>
    </location>
    <ligand>
        <name>ATP</name>
        <dbReference type="ChEBI" id="CHEBI:30616"/>
    </ligand>
</feature>
<evidence type="ECO:0000256" key="13">
    <source>
        <dbReference type="ARBA" id="ARBA00032866"/>
    </source>
</evidence>
<dbReference type="Proteomes" id="UP001187859">
    <property type="component" value="Unassembled WGS sequence"/>
</dbReference>
<evidence type="ECO:0000313" key="17">
    <source>
        <dbReference type="EMBL" id="MDG5902251.1"/>
    </source>
</evidence>
<dbReference type="PANTHER" id="PTHR10285">
    <property type="entry name" value="URIDINE KINASE"/>
    <property type="match status" value="1"/>
</dbReference>
<evidence type="ECO:0000313" key="18">
    <source>
        <dbReference type="EMBL" id="MDI5834355.1"/>
    </source>
</evidence>
<evidence type="ECO:0000313" key="19">
    <source>
        <dbReference type="EMBL" id="MDV5392082.1"/>
    </source>
</evidence>
<reference evidence="18 20" key="3">
    <citation type="submission" date="2022-09" db="EMBL/GenBank/DDBJ databases">
        <title>The outer-membrane cytochrome OmcA is essential for infection of Shewanella oneidensis by a zebrafish-associated bacteriophage.</title>
        <authorList>
            <person name="Grenfell A.W."/>
            <person name="Intile P."/>
            <person name="Mcfarlane J."/>
            <person name="Leung D."/>
            <person name="Abdalla K."/>
            <person name="Wold M."/>
            <person name="Kees E."/>
            <person name="Gralnick J."/>
        </authorList>
    </citation>
    <scope>NUCLEOTIDE SEQUENCE [LARGE SCALE GENOMIC DNA]</scope>
    <source>
        <strain evidence="18 20">NF-5</strain>
    </source>
</reference>
<keyword evidence="10 14" id="KW-0418">Kinase</keyword>
<evidence type="ECO:0000259" key="16">
    <source>
        <dbReference type="Pfam" id="PF00485"/>
    </source>
</evidence>
<dbReference type="AlphaFoldDB" id="A0A073KMM2"/>
<proteinExistence type="inferred from homology"/>
<dbReference type="GeneID" id="75190638"/>
<keyword evidence="8 14" id="KW-0808">Transferase</keyword>
<evidence type="ECO:0000256" key="5">
    <source>
        <dbReference type="ARBA" id="ARBA00012102"/>
    </source>
</evidence>
<dbReference type="SUPFAM" id="SSF52540">
    <property type="entry name" value="P-loop containing nucleoside triphosphate hydrolases"/>
    <property type="match status" value="1"/>
</dbReference>
<reference evidence="19" key="4">
    <citation type="submission" date="2023-05" db="EMBL/GenBank/DDBJ databases">
        <title>Colonisation of extended spectrum b-lactamase- and carbapenemase-producing bacteria on hospital surfaces from low- and middle-income countries.</title>
        <authorList>
            <person name="Nieto-Rosado M."/>
            <person name="Sands K."/>
            <person name="Iregbu K."/>
            <person name="Zahra R."/>
            <person name="Mazarati J.B."/>
            <person name="Mehtar S."/>
            <person name="Barnards-Group B."/>
            <person name="Walsh T.R."/>
        </authorList>
    </citation>
    <scope>NUCLEOTIDE SEQUENCE</scope>
    <source>
        <strain evidence="19">PP-E493</strain>
    </source>
</reference>
<dbReference type="InterPro" id="IPR006083">
    <property type="entry name" value="PRK/URK"/>
</dbReference>
<dbReference type="PIRSF" id="PIRSF000545">
    <property type="entry name" value="Pantothenate_kin"/>
    <property type="match status" value="1"/>
</dbReference>
<accession>A0A073KMM2</accession>
<keyword evidence="7 14" id="KW-0963">Cytoplasm</keyword>
<dbReference type="EC" id="2.7.1.33" evidence="5 14"/>
<dbReference type="Gene3D" id="3.40.50.300">
    <property type="entry name" value="P-loop containing nucleotide triphosphate hydrolases"/>
    <property type="match status" value="1"/>
</dbReference>
<keyword evidence="20" id="KW-1185">Reference proteome</keyword>
<dbReference type="InterPro" id="IPR004566">
    <property type="entry name" value="PanK"/>
</dbReference>
<dbReference type="Proteomes" id="UP001159075">
    <property type="component" value="Unassembled WGS sequence"/>
</dbReference>
<sequence length="316" mass="36001">MTSKNPIQKALYLAFERAQWSVLRDAVPMTLSEQDLENLRGINEKVSLSEVTDIYLPLSRLLNLIVKAKQQRGLVLDEFLGQKPSSSPYIISIAGSVAVGKSTTARILQALLSQWPEHPKVDLVTTDGFLYPLADLKRKGLLQRKGFPESYDMKMLVEFISAVKSGQAHVNAPIYSHVTYDRIRGQHQTVSQPDILILEGLNVLQTGLDSPVDIRRPFVSDFVDFSIYVDAEEHLLKQWYQERFLQFRKGAFSDEKSYFHHYASLTDDEAYTIAAKIWDTINGPNLQLNIQPTRERAHLILQKGQDHLMSHVLLRK</sequence>
<comment type="pathway">
    <text evidence="3 14 15">Cofactor biosynthesis; coenzyme A biosynthesis; CoA from (R)-pantothenate: step 1/5.</text>
</comment>
<feature type="domain" description="Phosphoribulokinase/uridine kinase" evidence="16">
    <location>
        <begin position="90"/>
        <end position="235"/>
    </location>
</feature>
<evidence type="ECO:0000313" key="20">
    <source>
        <dbReference type="Proteomes" id="UP001159075"/>
    </source>
</evidence>
<dbReference type="FunFam" id="3.40.50.300:FF:000242">
    <property type="entry name" value="Pantothenate kinase"/>
    <property type="match status" value="1"/>
</dbReference>
<dbReference type="GO" id="GO:0015937">
    <property type="term" value="P:coenzyme A biosynthetic process"/>
    <property type="evidence" value="ECO:0007669"/>
    <property type="project" value="UniProtKB-UniRule"/>
</dbReference>
<evidence type="ECO:0000256" key="14">
    <source>
        <dbReference type="HAMAP-Rule" id="MF_00215"/>
    </source>
</evidence>
<evidence type="ECO:0000256" key="11">
    <source>
        <dbReference type="ARBA" id="ARBA00022840"/>
    </source>
</evidence>
<protein>
    <recommendedName>
        <fullName evidence="6 14">Pantothenate kinase</fullName>
        <ecNumber evidence="5 14">2.7.1.33</ecNumber>
    </recommendedName>
    <alternativeName>
        <fullName evidence="13 14">Pantothenic acid kinase</fullName>
    </alternativeName>
</protein>
<dbReference type="Pfam" id="PF00485">
    <property type="entry name" value="PRK"/>
    <property type="match status" value="1"/>
</dbReference>
<evidence type="ECO:0000256" key="12">
    <source>
        <dbReference type="ARBA" id="ARBA00022993"/>
    </source>
</evidence>
<reference evidence="17" key="2">
    <citation type="submission" date="2019-04" db="EMBL/GenBank/DDBJ databases">
        <authorList>
            <person name="Zou H."/>
        </authorList>
    </citation>
    <scope>NUCLEOTIDE SEQUENCE</scope>
    <source>
        <strain evidence="17">2015oxa</strain>
    </source>
</reference>
<evidence type="ECO:0000256" key="4">
    <source>
        <dbReference type="ARBA" id="ARBA00006087"/>
    </source>
</evidence>
<dbReference type="InterPro" id="IPR027417">
    <property type="entry name" value="P-loop_NTPase"/>
</dbReference>
<reference evidence="17" key="1">
    <citation type="journal article" date="2019" name="Int J Environ Res Public Health">
        <title>Characterization of Chromosome-Mediated BlaOXA-894 in Shewanella xiamenensis Isolated from Pig Wastewater.</title>
        <authorList>
            <person name="Zou H."/>
            <person name="Zhou Z."/>
            <person name="Xia H."/>
            <person name="Zhao Q."/>
            <person name="Li X."/>
        </authorList>
    </citation>
    <scope>NUCLEOTIDE SEQUENCE</scope>
    <source>
        <strain evidence="17">2015oxa</strain>
    </source>
</reference>
<evidence type="ECO:0000256" key="15">
    <source>
        <dbReference type="RuleBase" id="RU003530"/>
    </source>
</evidence>
<evidence type="ECO:0000256" key="7">
    <source>
        <dbReference type="ARBA" id="ARBA00022490"/>
    </source>
</evidence>
<comment type="subcellular location">
    <subcellularLocation>
        <location evidence="2 14 15">Cytoplasm</location>
    </subcellularLocation>
</comment>
<dbReference type="EMBL" id="JAOTLW010000051">
    <property type="protein sequence ID" value="MDI5834355.1"/>
    <property type="molecule type" value="Genomic_DNA"/>
</dbReference>
<comment type="caution">
    <text evidence="19">The sequence shown here is derived from an EMBL/GenBank/DDBJ whole genome shotgun (WGS) entry which is preliminary data.</text>
</comment>
<dbReference type="EMBL" id="SUNE01000034">
    <property type="protein sequence ID" value="MDG5902251.1"/>
    <property type="molecule type" value="Genomic_DNA"/>
</dbReference>
<dbReference type="NCBIfam" id="TIGR00554">
    <property type="entry name" value="panK_bact"/>
    <property type="match status" value="1"/>
</dbReference>
<dbReference type="OrthoDB" id="1550976at2"/>
<keyword evidence="11 14" id="KW-0067">ATP-binding</keyword>
<keyword evidence="12 14" id="KW-0173">Coenzyme A biosynthesis</keyword>
<evidence type="ECO:0000256" key="9">
    <source>
        <dbReference type="ARBA" id="ARBA00022741"/>
    </source>
</evidence>
<gene>
    <name evidence="14 19" type="primary">coaA</name>
    <name evidence="17" type="ORF">E2650_20645</name>
    <name evidence="18" type="ORF">ODY93_22525</name>
    <name evidence="19" type="ORF">QM089_17930</name>
</gene>
<evidence type="ECO:0000256" key="6">
    <source>
        <dbReference type="ARBA" id="ARBA00015080"/>
    </source>
</evidence>
<name>A0A073KMM2_9GAMM</name>
<dbReference type="HAMAP" id="MF_00215">
    <property type="entry name" value="Pantothen_kinase_1"/>
    <property type="match status" value="1"/>
</dbReference>
<evidence type="ECO:0000256" key="3">
    <source>
        <dbReference type="ARBA" id="ARBA00005225"/>
    </source>
</evidence>